<comment type="subunit">
    <text evidence="19">Interacts with ATP2A2.</text>
</comment>
<evidence type="ECO:0000256" key="22">
    <source>
        <dbReference type="ARBA" id="ARBA00076905"/>
    </source>
</evidence>
<dbReference type="Proteomes" id="UP000728032">
    <property type="component" value="Unassembled WGS sequence"/>
</dbReference>
<comment type="subcellular location">
    <subcellularLocation>
        <location evidence="1">Endoplasmic reticulum membrane</location>
        <topology evidence="1">Single-pass type I membrane protein</topology>
    </subcellularLocation>
    <subcellularLocation>
        <location evidence="2">Mitochondrion membrane</location>
        <topology evidence="2">Single-pass type I membrane protein</topology>
    </subcellularLocation>
    <subcellularLocation>
        <location evidence="3">Secreted</location>
    </subcellularLocation>
</comment>
<evidence type="ECO:0000256" key="15">
    <source>
        <dbReference type="ARBA" id="ARBA00023157"/>
    </source>
</evidence>
<dbReference type="FunFam" id="3.40.30.10:FF:000117">
    <property type="entry name" value="thioredoxin-related transmembrane protein 1"/>
    <property type="match status" value="1"/>
</dbReference>
<evidence type="ECO:0000256" key="2">
    <source>
        <dbReference type="ARBA" id="ARBA00004583"/>
    </source>
</evidence>
<keyword evidence="16" id="KW-0413">Isomerase</keyword>
<feature type="region of interest" description="Disordered" evidence="23">
    <location>
        <begin position="225"/>
        <end position="279"/>
    </location>
</feature>
<dbReference type="InterPro" id="IPR052454">
    <property type="entry name" value="TMX_domain-containing"/>
</dbReference>
<name>A0A7R9QD63_9ACAR</name>
<dbReference type="PROSITE" id="PS00194">
    <property type="entry name" value="THIOREDOXIN_1"/>
    <property type="match status" value="1"/>
</dbReference>
<dbReference type="EMBL" id="OC915637">
    <property type="protein sequence ID" value="CAD7641291.1"/>
    <property type="molecule type" value="Genomic_DNA"/>
</dbReference>
<dbReference type="GO" id="GO:0015036">
    <property type="term" value="F:disulfide oxidoreductase activity"/>
    <property type="evidence" value="ECO:0007669"/>
    <property type="project" value="TreeGrafter"/>
</dbReference>
<dbReference type="PROSITE" id="PS51352">
    <property type="entry name" value="THIOREDOXIN_2"/>
    <property type="match status" value="1"/>
</dbReference>
<evidence type="ECO:0000313" key="27">
    <source>
        <dbReference type="Proteomes" id="UP000728032"/>
    </source>
</evidence>
<dbReference type="Pfam" id="PF00085">
    <property type="entry name" value="Thioredoxin"/>
    <property type="match status" value="1"/>
</dbReference>
<sequence>MNQLFSSQQCSPCSKYDTHYTNEDNVVFGCTICGTEGKASPLVTLTEDNWTDMLSGEWMVEFFAPWCPACRSLQKDWNSFATWSQDLSIRVGAVDVTANPGLSGRFLVTQLPTIYHVKDGVFRQYKGSRDSNAFVSYVEEKSWQSTEPVSLWTSPDSVLMSVVSYFFKISMALRAVHNRLVDDYGIPYWGSYVLFAFVTILFGALLGLLIVCVIDLIFPAKMSEESKEKSTENKGKEEDTTDLIDDRIQDEEDSSDEANATQLRRRHKKSEDSDDKEND</sequence>
<keyword evidence="10" id="KW-0249">Electron transport</keyword>
<keyword evidence="5" id="KW-0964">Secreted</keyword>
<keyword evidence="7 24" id="KW-0812">Transmembrane</keyword>
<evidence type="ECO:0000256" key="10">
    <source>
        <dbReference type="ARBA" id="ARBA00022982"/>
    </source>
</evidence>
<keyword evidence="12" id="KW-0496">Mitochondrion</keyword>
<keyword evidence="27" id="KW-1185">Reference proteome</keyword>
<keyword evidence="8" id="KW-0732">Signal</keyword>
<dbReference type="EMBL" id="CAJPVJ010000812">
    <property type="protein sequence ID" value="CAG2163448.1"/>
    <property type="molecule type" value="Genomic_DNA"/>
</dbReference>
<dbReference type="InterPro" id="IPR017937">
    <property type="entry name" value="Thioredoxin_CS"/>
</dbReference>
<keyword evidence="18" id="KW-0449">Lipoprotein</keyword>
<dbReference type="GO" id="GO:0005576">
    <property type="term" value="C:extracellular region"/>
    <property type="evidence" value="ECO:0007669"/>
    <property type="project" value="UniProtKB-SubCell"/>
</dbReference>
<feature type="domain" description="Thioredoxin" evidence="25">
    <location>
        <begin position="34"/>
        <end position="143"/>
    </location>
</feature>
<organism evidence="26">
    <name type="scientific">Oppiella nova</name>
    <dbReference type="NCBI Taxonomy" id="334625"/>
    <lineage>
        <taxon>Eukaryota</taxon>
        <taxon>Metazoa</taxon>
        <taxon>Ecdysozoa</taxon>
        <taxon>Arthropoda</taxon>
        <taxon>Chelicerata</taxon>
        <taxon>Arachnida</taxon>
        <taxon>Acari</taxon>
        <taxon>Acariformes</taxon>
        <taxon>Sarcoptiformes</taxon>
        <taxon>Oribatida</taxon>
        <taxon>Brachypylina</taxon>
        <taxon>Oppioidea</taxon>
        <taxon>Oppiidae</taxon>
        <taxon>Oppiella</taxon>
    </lineage>
</organism>
<evidence type="ECO:0000256" key="7">
    <source>
        <dbReference type="ARBA" id="ARBA00022692"/>
    </source>
</evidence>
<proteinExistence type="predicted"/>
<dbReference type="InterPro" id="IPR013766">
    <property type="entry name" value="Thioredoxin_domain"/>
</dbReference>
<keyword evidence="11 24" id="KW-1133">Transmembrane helix</keyword>
<feature type="compositionally biased region" description="Acidic residues" evidence="23">
    <location>
        <begin position="239"/>
        <end position="256"/>
    </location>
</feature>
<evidence type="ECO:0000256" key="13">
    <source>
        <dbReference type="ARBA" id="ARBA00023136"/>
    </source>
</evidence>
<evidence type="ECO:0000256" key="5">
    <source>
        <dbReference type="ARBA" id="ARBA00022525"/>
    </source>
</evidence>
<evidence type="ECO:0000256" key="24">
    <source>
        <dbReference type="SAM" id="Phobius"/>
    </source>
</evidence>
<evidence type="ECO:0000256" key="20">
    <source>
        <dbReference type="ARBA" id="ARBA00072260"/>
    </source>
</evidence>
<keyword evidence="4" id="KW-0813">Transport</keyword>
<dbReference type="Gene3D" id="3.40.30.10">
    <property type="entry name" value="Glutaredoxin"/>
    <property type="match status" value="1"/>
</dbReference>
<dbReference type="InterPro" id="IPR036249">
    <property type="entry name" value="Thioredoxin-like_sf"/>
</dbReference>
<keyword evidence="15" id="KW-1015">Disulfide bond</keyword>
<keyword evidence="17" id="KW-0676">Redox-active center</keyword>
<keyword evidence="6" id="KW-0597">Phosphoprotein</keyword>
<protein>
    <recommendedName>
        <fullName evidence="20">Thioredoxin-related transmembrane protein 1</fullName>
    </recommendedName>
    <alternativeName>
        <fullName evidence="22">Protein disulfide-isomerase TMX1</fullName>
    </alternativeName>
    <alternativeName>
        <fullName evidence="21">Thioredoxin domain-containing protein 1</fullName>
    </alternativeName>
</protein>
<dbReference type="GO" id="GO:0031966">
    <property type="term" value="C:mitochondrial membrane"/>
    <property type="evidence" value="ECO:0007669"/>
    <property type="project" value="UniProtKB-SubCell"/>
</dbReference>
<evidence type="ECO:0000313" key="26">
    <source>
        <dbReference type="EMBL" id="CAD7641291.1"/>
    </source>
</evidence>
<reference evidence="26" key="1">
    <citation type="submission" date="2020-11" db="EMBL/GenBank/DDBJ databases">
        <authorList>
            <person name="Tran Van P."/>
        </authorList>
    </citation>
    <scope>NUCLEOTIDE SEQUENCE</scope>
</reference>
<dbReference type="SUPFAM" id="SSF52833">
    <property type="entry name" value="Thioredoxin-like"/>
    <property type="match status" value="1"/>
</dbReference>
<keyword evidence="14" id="KW-0564">Palmitate</keyword>
<evidence type="ECO:0000256" key="9">
    <source>
        <dbReference type="ARBA" id="ARBA00022824"/>
    </source>
</evidence>
<gene>
    <name evidence="26" type="ORF">ONB1V03_LOCUS3023</name>
</gene>
<accession>A0A7R9QD63</accession>
<evidence type="ECO:0000256" key="1">
    <source>
        <dbReference type="ARBA" id="ARBA00004115"/>
    </source>
</evidence>
<dbReference type="GO" id="GO:0003756">
    <property type="term" value="F:protein disulfide isomerase activity"/>
    <property type="evidence" value="ECO:0007669"/>
    <property type="project" value="UniProtKB-ARBA"/>
</dbReference>
<dbReference type="PANTHER" id="PTHR46107:SF3">
    <property type="entry name" value="THIOREDOXIN DOMAIN-CONTAINING PROTEIN"/>
    <property type="match status" value="1"/>
</dbReference>
<evidence type="ECO:0000256" key="8">
    <source>
        <dbReference type="ARBA" id="ARBA00022729"/>
    </source>
</evidence>
<evidence type="ECO:0000256" key="23">
    <source>
        <dbReference type="SAM" id="MobiDB-lite"/>
    </source>
</evidence>
<evidence type="ECO:0000259" key="25">
    <source>
        <dbReference type="PROSITE" id="PS51352"/>
    </source>
</evidence>
<evidence type="ECO:0000256" key="4">
    <source>
        <dbReference type="ARBA" id="ARBA00022448"/>
    </source>
</evidence>
<evidence type="ECO:0000256" key="3">
    <source>
        <dbReference type="ARBA" id="ARBA00004613"/>
    </source>
</evidence>
<feature type="transmembrane region" description="Helical" evidence="24">
    <location>
        <begin position="189"/>
        <end position="218"/>
    </location>
</feature>
<evidence type="ECO:0000256" key="21">
    <source>
        <dbReference type="ARBA" id="ARBA00075863"/>
    </source>
</evidence>
<evidence type="ECO:0000256" key="14">
    <source>
        <dbReference type="ARBA" id="ARBA00023139"/>
    </source>
</evidence>
<evidence type="ECO:0000256" key="11">
    <source>
        <dbReference type="ARBA" id="ARBA00022989"/>
    </source>
</evidence>
<dbReference type="AlphaFoldDB" id="A0A7R9QD63"/>
<evidence type="ECO:0000256" key="12">
    <source>
        <dbReference type="ARBA" id="ARBA00023128"/>
    </source>
</evidence>
<dbReference type="OrthoDB" id="7869097at2759"/>
<keyword evidence="9" id="KW-0256">Endoplasmic reticulum</keyword>
<dbReference type="GO" id="GO:0005789">
    <property type="term" value="C:endoplasmic reticulum membrane"/>
    <property type="evidence" value="ECO:0007669"/>
    <property type="project" value="UniProtKB-SubCell"/>
</dbReference>
<evidence type="ECO:0000256" key="6">
    <source>
        <dbReference type="ARBA" id="ARBA00022553"/>
    </source>
</evidence>
<feature type="compositionally biased region" description="Basic and acidic residues" evidence="23">
    <location>
        <begin position="225"/>
        <end position="238"/>
    </location>
</feature>
<dbReference type="PANTHER" id="PTHR46107">
    <property type="entry name" value="DUMPY: SHORTER THAN WILD-TYPE"/>
    <property type="match status" value="1"/>
</dbReference>
<evidence type="ECO:0000256" key="17">
    <source>
        <dbReference type="ARBA" id="ARBA00023284"/>
    </source>
</evidence>
<evidence type="ECO:0000256" key="19">
    <source>
        <dbReference type="ARBA" id="ARBA00062962"/>
    </source>
</evidence>
<evidence type="ECO:0000256" key="18">
    <source>
        <dbReference type="ARBA" id="ARBA00023288"/>
    </source>
</evidence>
<evidence type="ECO:0000256" key="16">
    <source>
        <dbReference type="ARBA" id="ARBA00023235"/>
    </source>
</evidence>
<keyword evidence="13 24" id="KW-0472">Membrane</keyword>